<dbReference type="EMBL" id="CP082237">
    <property type="protein sequence ID" value="QZT35206.1"/>
    <property type="molecule type" value="Genomic_DNA"/>
</dbReference>
<dbReference type="InterPro" id="IPR045055">
    <property type="entry name" value="DNA2/NAM7-like"/>
</dbReference>
<dbReference type="GO" id="GO:0004386">
    <property type="term" value="F:helicase activity"/>
    <property type="evidence" value="ECO:0007669"/>
    <property type="project" value="InterPro"/>
</dbReference>
<feature type="coiled-coil region" evidence="1">
    <location>
        <begin position="460"/>
        <end position="487"/>
    </location>
</feature>
<dbReference type="Proteomes" id="UP000010716">
    <property type="component" value="Unassembled WGS sequence"/>
</dbReference>
<accession>F5L431</accession>
<name>F5L431_CALTT</name>
<dbReference type="EMBL" id="AFCE01000071">
    <property type="protein sequence ID" value="EGL83897.1"/>
    <property type="molecule type" value="Genomic_DNA"/>
</dbReference>
<dbReference type="Pfam" id="PF13086">
    <property type="entry name" value="AAA_11"/>
    <property type="match status" value="1"/>
</dbReference>
<reference evidence="6 8" key="2">
    <citation type="journal article" date="2020" name="Extremophiles">
        <title>Genomic analysis of Caldalkalibacillus thermarum TA2.A1 reveals aerobic alkaliphilic metabolism and evolutionary hallmarks linking alkaliphilic bacteria and plant life.</title>
        <authorList>
            <person name="de Jong S.I."/>
            <person name="van den Broek M.A."/>
            <person name="Merkel A.Y."/>
            <person name="de la Torre Cortes P."/>
            <person name="Kalamorz F."/>
            <person name="Cook G.M."/>
            <person name="van Loosdrecht M.C.M."/>
            <person name="McMillan D.G.G."/>
        </authorList>
    </citation>
    <scope>NUCLEOTIDE SEQUENCE [LARGE SCALE GENOMIC DNA]</scope>
    <source>
        <strain evidence="6 8">TA2.A1</strain>
    </source>
</reference>
<dbReference type="InterPro" id="IPR041677">
    <property type="entry name" value="DNA2/NAM7_AAA_11"/>
</dbReference>
<reference evidence="5 7" key="1">
    <citation type="journal article" date="2011" name="J. Bacteriol.">
        <title>Draft genome sequence of the thermoalkaliphilic Caldalkalibacillus thermarum strain TA2.A1.</title>
        <authorList>
            <person name="Kalamorz F."/>
            <person name="Keis S."/>
            <person name="McMillan D.G."/>
            <person name="Olsson K."/>
            <person name="Stanton J.A."/>
            <person name="Stockwell P."/>
            <person name="Black M.A."/>
            <person name="Klingeman D.M."/>
            <person name="Land M.L."/>
            <person name="Han C.S."/>
            <person name="Martin S.L."/>
            <person name="Becher S.A."/>
            <person name="Peddie C.J."/>
            <person name="Morgan H.W."/>
            <person name="Matthies D."/>
            <person name="Preiss L."/>
            <person name="Meier T."/>
            <person name="Brown S.D."/>
            <person name="Cook G.M."/>
        </authorList>
    </citation>
    <scope>NUCLEOTIDE SEQUENCE [LARGE SCALE GENOMIC DNA]</scope>
    <source>
        <strain evidence="5 7">TA2.A1</strain>
    </source>
</reference>
<evidence type="ECO:0000313" key="5">
    <source>
        <dbReference type="EMBL" id="EGL83897.1"/>
    </source>
</evidence>
<dbReference type="Pfam" id="PF18741">
    <property type="entry name" value="MTES_1575"/>
    <property type="match status" value="1"/>
</dbReference>
<keyword evidence="1" id="KW-0175">Coiled coil</keyword>
<evidence type="ECO:0000259" key="4">
    <source>
        <dbReference type="Pfam" id="PF18741"/>
    </source>
</evidence>
<evidence type="ECO:0000256" key="1">
    <source>
        <dbReference type="SAM" id="Coils"/>
    </source>
</evidence>
<dbReference type="Gene3D" id="3.40.50.300">
    <property type="entry name" value="P-loop containing nucleotide triphosphate hydrolases"/>
    <property type="match status" value="3"/>
</dbReference>
<dbReference type="PANTHER" id="PTHR10887">
    <property type="entry name" value="DNA2/NAM7 HELICASE FAMILY"/>
    <property type="match status" value="1"/>
</dbReference>
<dbReference type="Gene3D" id="3.40.960.10">
    <property type="entry name" value="VSR Endonuclease"/>
    <property type="match status" value="1"/>
</dbReference>
<dbReference type="SUPFAM" id="SSF52540">
    <property type="entry name" value="P-loop containing nucleoside triphosphate hydrolases"/>
    <property type="match status" value="1"/>
</dbReference>
<dbReference type="InterPro" id="IPR049468">
    <property type="entry name" value="Restrct_endonuc-II-like_dom"/>
</dbReference>
<organism evidence="5 7">
    <name type="scientific">Caldalkalibacillus thermarum (strain TA2.A1)</name>
    <dbReference type="NCBI Taxonomy" id="986075"/>
    <lineage>
        <taxon>Bacteria</taxon>
        <taxon>Bacillati</taxon>
        <taxon>Bacillota</taxon>
        <taxon>Bacilli</taxon>
        <taxon>Bacillales</taxon>
        <taxon>Bacillaceae</taxon>
        <taxon>Caldalkalibacillus</taxon>
    </lineage>
</organism>
<dbReference type="eggNOG" id="COG1112">
    <property type="taxonomic scope" value="Bacteria"/>
</dbReference>
<dbReference type="CDD" id="cd18808">
    <property type="entry name" value="SF1_C_Upf1"/>
    <property type="match status" value="1"/>
</dbReference>
<dbReference type="Pfam" id="PF13087">
    <property type="entry name" value="AAA_12"/>
    <property type="match status" value="1"/>
</dbReference>
<dbReference type="KEGG" id="cthu:HUR95_08380"/>
<dbReference type="RefSeq" id="WP_007502862.1">
    <property type="nucleotide sequence ID" value="NZ_AFCE01000071.1"/>
</dbReference>
<evidence type="ECO:0000313" key="6">
    <source>
        <dbReference type="EMBL" id="QZT35206.1"/>
    </source>
</evidence>
<evidence type="ECO:0000259" key="2">
    <source>
        <dbReference type="Pfam" id="PF13086"/>
    </source>
</evidence>
<protein>
    <submittedName>
        <fullName evidence="6">AAA family ATPase</fullName>
    </submittedName>
</protein>
<keyword evidence="8" id="KW-1185">Reference proteome</keyword>
<reference evidence="6" key="3">
    <citation type="submission" date="2021-08" db="EMBL/GenBank/DDBJ databases">
        <authorList>
            <person name="de Jong S."/>
            <person name="van den Broek M."/>
            <person name="Merkel A."/>
            <person name="de la Torre Cortes P."/>
            <person name="Kalamorz F."/>
            <person name="Cook G."/>
            <person name="van Loosdrecht M."/>
            <person name="McMillan D."/>
        </authorList>
    </citation>
    <scope>NUCLEOTIDE SEQUENCE</scope>
    <source>
        <strain evidence="6">TA2.A1</strain>
    </source>
</reference>
<sequence length="1444" mass="168106">MLGTTSKVAQIFEYLLAVRNLNEKIERKLSDYERTWWLEDLIGGEGCYIAGQGTDEEAWLEVHKQDVPSRPGLPATLKQWVDYPDSPDKRPVVIKTRTTGPAEDGNQETVRFEDDPHRVNIFNHWYKEEWEPWAQEASRKLKIQRLYNELFALYQRFQREGELLELAWGHGLLTWSIGEEKIERPFLVTRMELQFEAKKGIFKLYPTSKGTVMETDMLNNLDIPNIQRLQQMEREVGEAELNVWDKEEIASLLKEIVHTIHPQGRYVEDEKQRPSKPRTPVVTYTPVLFLRYQNNRIWQRELMDILEKLKNGFPVSDPVQLLAATETVEIIERHKHDKQWENTGEHLLFPLPANEEQKLIAEKLATQPGIVVQGPPGTGKSHTIANLISHLLAHGKRVLVTSEKEPALRVLKEKIPEEIRSLCVSLLGGDSKSLKELETTIKNIAEGMDSKQPELIKKNISRLDKELHETRKQMASLQTRINQAAELENKRMTIDDLVMTPLEMGKWLTANKRHNWFPDSPSVDQNFPLTPAELRQFVDLLNTLDPQDKQQLQQHRPLTEDLPAPSEFEQQVLIVKELKNKTEEHKVYYSTWSLTEIPSHLDQLIDSVDQAVTMLPDQSASWLQVIIEDIVSGGERKQIWAALASQCKALIAEWRALRNDLIQHEITLPGDKEHYQLKQDVQSLKDRLARHKGVGWVFKNITGRKIAYLLDQCKIDHKPIQTEQDCDLILKYLQIEELSRKLALLWNRHMSEVDGPQVDAYKQRFIVTLENDLQEVETLLTWPAKIEELRPKIEALGIPGEPQWTKREWFEQIKKGLTGIKIQREYRQAMAFFKNLKHQLVKGKEAHYAHHSWEQLLQACEQRSVEKWDEVYQELLRFEGMEDDYAKFVQLRSKLKESCPKWLDQLETERQNGRPVELPEDVYLAWKWKKAFRWLEELRKQPSIEQLERELELLRKTESRLIRQLVAESTWLAQIERTTPAQKRSLHAWLSAIKKIGKGTGKYANMYRKEAQKEMTICKDAIPVWIMPIQKVVENIELNTNFFDVVIVDESSQSNLMSLCVLLRGHKAVIVGDDNQISPESIGINWGEVHKLIDRHLTGIPQKQRFEMTTSLYDIANQIFEGKILLKEHFRCVPEIIQFSNDLMYGGKMDPLRIPHPEEMIEPPVLAVRVKEGYREEHTTKHINRPEAEAIVDYIENICADPKLKGKTIGVISLQQSDQARLIENLLRERIGEEEMLDRKLLCGDAYTFQGDERDIILLSMVVAPNKTIGALTKPADFRRFNVAASRARDQMILFHSVDLSDLNPNCVRYQLLNYCLNPARVQTELKQYEHEFDSQFEKDVYRLISARGYRVIPQYKVGTAGKRIDLVIEGMRNRLAVECDGDRWHGLDQWEADIERQRVLERVGWTFWRVRGSDFYLDPEKALEPLWKKLDEMGIEPAVKVNM</sequence>
<evidence type="ECO:0000259" key="3">
    <source>
        <dbReference type="Pfam" id="PF13087"/>
    </source>
</evidence>
<proteinExistence type="predicted"/>
<dbReference type="InterPro" id="IPR027417">
    <property type="entry name" value="P-loop_NTPase"/>
</dbReference>
<dbReference type="eggNOG" id="COG0507">
    <property type="taxonomic scope" value="Bacteria"/>
</dbReference>
<feature type="domain" description="DNA2/NAM7 helicase helicase" evidence="2">
    <location>
        <begin position="354"/>
        <end position="490"/>
    </location>
</feature>
<evidence type="ECO:0000313" key="7">
    <source>
        <dbReference type="Proteomes" id="UP000010716"/>
    </source>
</evidence>
<feature type="domain" description="Restriction endonuclease type II-like" evidence="4">
    <location>
        <begin position="1337"/>
        <end position="1431"/>
    </location>
</feature>
<dbReference type="InterPro" id="IPR041679">
    <property type="entry name" value="DNA2/NAM7-like_C"/>
</dbReference>
<evidence type="ECO:0000313" key="8">
    <source>
        <dbReference type="Proteomes" id="UP000825179"/>
    </source>
</evidence>
<dbReference type="Proteomes" id="UP000825179">
    <property type="component" value="Chromosome"/>
</dbReference>
<feature type="domain" description="DNA2/NAM7 helicase-like C-terminal" evidence="3">
    <location>
        <begin position="1121"/>
        <end position="1295"/>
    </location>
</feature>
<dbReference type="InterPro" id="IPR047187">
    <property type="entry name" value="SF1_C_Upf1"/>
</dbReference>
<dbReference type="SUPFAM" id="SSF52980">
    <property type="entry name" value="Restriction endonuclease-like"/>
    <property type="match status" value="1"/>
</dbReference>
<dbReference type="InterPro" id="IPR011335">
    <property type="entry name" value="Restrct_endonuc-II-like"/>
</dbReference>
<dbReference type="OrthoDB" id="9757917at2"/>
<dbReference type="PANTHER" id="PTHR10887:SF495">
    <property type="entry name" value="HELICASE SENATAXIN ISOFORM X1-RELATED"/>
    <property type="match status" value="1"/>
</dbReference>
<gene>
    <name evidence="5" type="ORF">CathTA2_0543</name>
    <name evidence="6" type="ORF">HUR95_08380</name>
</gene>